<evidence type="ECO:0000256" key="3">
    <source>
        <dbReference type="ARBA" id="ARBA00023315"/>
    </source>
</evidence>
<dbReference type="GO" id="GO:0008914">
    <property type="term" value="F:leucyl-tRNA--protein transferase activity"/>
    <property type="evidence" value="ECO:0007669"/>
    <property type="project" value="InterPro"/>
</dbReference>
<dbReference type="InterPro" id="IPR004616">
    <property type="entry name" value="Leu/Phe-tRNA_Trfase"/>
</dbReference>
<dbReference type="Proteomes" id="UP000674318">
    <property type="component" value="Chromosome 21"/>
</dbReference>
<name>A0A836IHL7_9TRYP</name>
<evidence type="ECO:0000313" key="6">
    <source>
        <dbReference type="Proteomes" id="UP000674318"/>
    </source>
</evidence>
<dbReference type="InterPro" id="IPR016181">
    <property type="entry name" value="Acyl_CoA_acyltransferase"/>
</dbReference>
<dbReference type="FunFam" id="3.40.630.70:FF:000006">
    <property type="entry name" value="Hypothetical_protein_-_conserved"/>
    <property type="match status" value="1"/>
</dbReference>
<evidence type="ECO:0000256" key="1">
    <source>
        <dbReference type="ARBA" id="ARBA00022490"/>
    </source>
</evidence>
<dbReference type="KEGG" id="phet:94291094"/>
<evidence type="ECO:0000256" key="2">
    <source>
        <dbReference type="ARBA" id="ARBA00022679"/>
    </source>
</evidence>
<comment type="caution">
    <text evidence="5">The sequence shown here is derived from an EMBL/GenBank/DDBJ whole genome shotgun (WGS) entry which is preliminary data.</text>
</comment>
<dbReference type="OrthoDB" id="2122564at2759"/>
<accession>A0A836IHL7</accession>
<dbReference type="PANTHER" id="PTHR30098:SF2">
    <property type="entry name" value="LEUCYL_PHENYLALANYL-TRNA--PROTEIN TRANSFERASE"/>
    <property type="match status" value="1"/>
</dbReference>
<proteinExistence type="predicted"/>
<dbReference type="PANTHER" id="PTHR30098">
    <property type="entry name" value="LEUCYL/PHENYLALANYL-TRNA--PROTEIN TRANSFERASE"/>
    <property type="match status" value="1"/>
</dbReference>
<keyword evidence="6" id="KW-1185">Reference proteome</keyword>
<feature type="region of interest" description="Disordered" evidence="4">
    <location>
        <begin position="344"/>
        <end position="365"/>
    </location>
</feature>
<dbReference type="GO" id="GO:0005737">
    <property type="term" value="C:cytoplasm"/>
    <property type="evidence" value="ECO:0007669"/>
    <property type="project" value="TreeGrafter"/>
</dbReference>
<keyword evidence="2" id="KW-0808">Transferase</keyword>
<evidence type="ECO:0000313" key="5">
    <source>
        <dbReference type="EMBL" id="KAG5505712.1"/>
    </source>
</evidence>
<dbReference type="Gene3D" id="3.40.630.70">
    <property type="entry name" value="Leucyl/phenylalanyl-tRNA-protein transferase, C-terminal domain"/>
    <property type="match status" value="1"/>
</dbReference>
<keyword evidence="1" id="KW-0963">Cytoplasm</keyword>
<reference evidence="5 6" key="1">
    <citation type="submission" date="2021-02" db="EMBL/GenBank/DDBJ databases">
        <title>Porcisia hertigi Genome sequencing and assembly.</title>
        <authorList>
            <person name="Almutairi H."/>
            <person name="Gatherer D."/>
        </authorList>
    </citation>
    <scope>NUCLEOTIDE SEQUENCE [LARGE SCALE GENOMIC DNA]</scope>
    <source>
        <strain evidence="5 6">C119</strain>
    </source>
</reference>
<organism evidence="5 6">
    <name type="scientific">Porcisia hertigi</name>
    <dbReference type="NCBI Taxonomy" id="2761500"/>
    <lineage>
        <taxon>Eukaryota</taxon>
        <taxon>Discoba</taxon>
        <taxon>Euglenozoa</taxon>
        <taxon>Kinetoplastea</taxon>
        <taxon>Metakinetoplastina</taxon>
        <taxon>Trypanosomatida</taxon>
        <taxon>Trypanosomatidae</taxon>
        <taxon>Leishmaniinae</taxon>
        <taxon>Porcisia</taxon>
    </lineage>
</organism>
<sequence>MHAASLKRVTQHFFKGEEDEFDIAAEVQYARQATDVCRAVPLTQQAVAHISRYYPLVKNEDDLDTLSKRLKRGEETGFSLLFDPSLIDACCQRGIFPLSIQIGWGIFTFAPKLHVERAICALADSAAQRNTIGGFSFCEGHDGIFDKECLGVSRKLTKAPNERTRCPSFDIFVNREEDLVDILTLIRRQHGENWLCAALRLCFLHMFFNPAKYATKIIVTAIRHRKYSDTNISVNPAMIQEGELIAGEIGYLVGDIYASATGGYCVNGGGALQLSVTGVCMKLAGCRVWDLGMMMSYKQSLQCITLPREKWLNMVSVRRSNPNQHILDYLQDLKRGRPVSDFLRTDLPPTLGDPNSKSQLKKRLKKDAAIQRKAQKQMKM</sequence>
<protein>
    <submittedName>
        <fullName evidence="5">Uncharacterized protein</fullName>
    </submittedName>
</protein>
<dbReference type="SUPFAM" id="SSF55729">
    <property type="entry name" value="Acyl-CoA N-acyltransferases (Nat)"/>
    <property type="match status" value="1"/>
</dbReference>
<keyword evidence="3" id="KW-0012">Acyltransferase</keyword>
<dbReference type="GeneID" id="94291094"/>
<gene>
    <name evidence="5" type="ORF">JKF63_05047</name>
</gene>
<dbReference type="GO" id="GO:0030163">
    <property type="term" value="P:protein catabolic process"/>
    <property type="evidence" value="ECO:0007669"/>
    <property type="project" value="InterPro"/>
</dbReference>
<evidence type="ECO:0000256" key="4">
    <source>
        <dbReference type="SAM" id="MobiDB-lite"/>
    </source>
</evidence>
<dbReference type="InterPro" id="IPR042203">
    <property type="entry name" value="Leu/Phe-tRNA_Trfase_C"/>
</dbReference>
<dbReference type="AlphaFoldDB" id="A0A836IHL7"/>
<dbReference type="EMBL" id="JAFJZO010000021">
    <property type="protein sequence ID" value="KAG5505712.1"/>
    <property type="molecule type" value="Genomic_DNA"/>
</dbReference>
<dbReference type="RefSeq" id="XP_067757380.1">
    <property type="nucleotide sequence ID" value="XM_067901017.1"/>
</dbReference>